<keyword evidence="2" id="KW-1185">Reference proteome</keyword>
<accession>A0AAQ1P8U3</accession>
<reference evidence="1 2" key="1">
    <citation type="submission" date="2018-02" db="EMBL/GenBank/DDBJ databases">
        <authorList>
            <person name="Dubost A."/>
        </authorList>
    </citation>
    <scope>NUCLEOTIDE SEQUENCE [LARGE SCALE GENOMIC DNA]</scope>
    <source>
        <strain evidence="2">JV551A3</strain>
    </source>
</reference>
<dbReference type="AlphaFoldDB" id="A0AAQ1P8U3"/>
<proteinExistence type="predicted"/>
<comment type="caution">
    <text evidence="1">The sequence shown here is derived from an EMBL/GenBank/DDBJ whole genome shotgun (WGS) entry which is preliminary data.</text>
</comment>
<dbReference type="Proteomes" id="UP000294335">
    <property type="component" value="Unassembled WGS sequence"/>
</dbReference>
<evidence type="ECO:0000313" key="2">
    <source>
        <dbReference type="Proteomes" id="UP000294335"/>
    </source>
</evidence>
<protein>
    <submittedName>
        <fullName evidence="1">Uncharacterized protein</fullName>
    </submittedName>
</protein>
<gene>
    <name evidence="1" type="ORF">JV551A3_V1_1010047</name>
</gene>
<organism evidence="1 2">
    <name type="scientific">Pseudomonas inefficax</name>
    <dbReference type="NCBI Taxonomy" id="2078786"/>
    <lineage>
        <taxon>Bacteria</taxon>
        <taxon>Pseudomonadati</taxon>
        <taxon>Pseudomonadota</taxon>
        <taxon>Gammaproteobacteria</taxon>
        <taxon>Pseudomonadales</taxon>
        <taxon>Pseudomonadaceae</taxon>
        <taxon>Pseudomonas</taxon>
    </lineage>
</organism>
<evidence type="ECO:0000313" key="1">
    <source>
        <dbReference type="EMBL" id="SPO60735.1"/>
    </source>
</evidence>
<sequence length="65" mass="7464">MRNTRTRQAFLHILPAHLSKRSDLNEPIPSRVQTLAYPDFRHYLAGLRRLLLHPQGLLGGQAGHR</sequence>
<dbReference type="EMBL" id="OPYN01000101">
    <property type="protein sequence ID" value="SPO60735.1"/>
    <property type="molecule type" value="Genomic_DNA"/>
</dbReference>
<name>A0AAQ1P8U3_9PSED</name>